<protein>
    <submittedName>
        <fullName evidence="4">PLD-like domain-containing protein</fullName>
    </submittedName>
</protein>
<organism evidence="4 5">
    <name type="scientific">Hydrobacter penzbergensis</name>
    <dbReference type="NCBI Taxonomy" id="1235997"/>
    <lineage>
        <taxon>Bacteria</taxon>
        <taxon>Pseudomonadati</taxon>
        <taxon>Bacteroidota</taxon>
        <taxon>Chitinophagia</taxon>
        <taxon>Chitinophagales</taxon>
        <taxon>Chitinophagaceae</taxon>
        <taxon>Hydrobacter</taxon>
    </lineage>
</organism>
<evidence type="ECO:0000313" key="4">
    <source>
        <dbReference type="EMBL" id="SDX68776.1"/>
    </source>
</evidence>
<dbReference type="InterPro" id="IPR014001">
    <property type="entry name" value="Helicase_ATP-bd"/>
</dbReference>
<dbReference type="InterPro" id="IPR006935">
    <property type="entry name" value="Helicase/UvrB_N"/>
</dbReference>
<gene>
    <name evidence="4" type="ORF">SAMN05444410_12610</name>
</gene>
<evidence type="ECO:0000259" key="3">
    <source>
        <dbReference type="PROSITE" id="PS51194"/>
    </source>
</evidence>
<dbReference type="Gene3D" id="3.30.870.10">
    <property type="entry name" value="Endonuclease Chain A"/>
    <property type="match status" value="1"/>
</dbReference>
<dbReference type="GO" id="GO:0003677">
    <property type="term" value="F:DNA binding"/>
    <property type="evidence" value="ECO:0007669"/>
    <property type="project" value="InterPro"/>
</dbReference>
<dbReference type="GO" id="GO:0016787">
    <property type="term" value="F:hydrolase activity"/>
    <property type="evidence" value="ECO:0007669"/>
    <property type="project" value="UniProtKB-KW"/>
</dbReference>
<evidence type="ECO:0000313" key="5">
    <source>
        <dbReference type="Proteomes" id="UP000198711"/>
    </source>
</evidence>
<dbReference type="PROSITE" id="PS51192">
    <property type="entry name" value="HELICASE_ATP_BIND_1"/>
    <property type="match status" value="1"/>
</dbReference>
<feature type="domain" description="Helicase ATP-binding" evidence="2">
    <location>
        <begin position="267"/>
        <end position="425"/>
    </location>
</feature>
<dbReference type="InterPro" id="IPR049730">
    <property type="entry name" value="SNF2/RAD54-like_C"/>
</dbReference>
<dbReference type="SUPFAM" id="SSF52540">
    <property type="entry name" value="P-loop containing nucleoside triphosphate hydrolases"/>
    <property type="match status" value="1"/>
</dbReference>
<dbReference type="Gene3D" id="3.40.50.10810">
    <property type="entry name" value="Tandem AAA-ATPase domain"/>
    <property type="match status" value="1"/>
</dbReference>
<sequence>MPTNFFTNKSGNTLIEKFEAVFKHNPGIKNFDALVGYLRASGYFKLRESLEGVEKIRILVGINVDRQIQEAHSKGIEFFQNYDKTKEEFVQEILEDIEKADYDKKTENSIKQFISDLIERKIEVKAHPDKKIHAKVYIFYKDIFNQHNKECAVITGSSNLTDAGLGSSEKHNYEFNVELSGYDDVKFAYDEFEELWKDAVNILEADAEHIKKKSYLKDDFTPFELYIKMLIEYFGNRVEYDPYNIELLLPEKYMRLKYQTDAANQGYAMMMKHNGFVLADVVGLGKTIIASMIIKKFIYENGSHTKVLVVVPPAIKQGWQRTANDFMIDNHLRYVTIGSLHNVLDKDNTDFPDAEYFDLIVVDESHKFRNDYTEMYLSLQEICKTPRNKPGENGDRRKKVILISATPLNNRPEDIENQLYLFQDKRNSTLDTVKNLQDYFKPVNDRYKKLSAEATLNIPKLKALFNQLRNDVVEPLVIRRTRKDIENNEEYLDDLKKQNIVFPKVGDPEELHYELDKDLAKLFGETVDLIAGVDDHGNTLPNAIQYYRYRAIEFLSDEADWKLYTKGKTTVQSISDRLAAIMRILMVKRLESSFFAFKESLRRFQKSCQNMIDMFANDRVFIAPDLDINKLKEDGFSDDAILKKMEEKGGNNREFNATAFSADFIEKLRSEKQKIDSLIRRWQNITYDPKMDEFLNNLKTTFFKKSKNHSGKLVIFTESTETANEIKLRMEEVGYSKILSVSSNNRETEAATIRNNFDANLEEELWQHDYDIIITTEVLAEGVNLHRSNIIINYDVPWNSTRLMQRIGRVNRIGTRAKKIYVYNYYPSAHGNEQIRLIQAALRKLQAFHTAFGEDNKIFSLMEEVGDGALHGLKIQQEESEILKYLNELRAFKKANKKDFDAIAAIPNKARTGRDEESLLHKEIILQAETPLSLHLNDSSLCYLKADNHPGIFCFVSQALNPQELGFLDAAKIFKATADEKPVPLHELHFTQAQTAYAHFKSETIQSNFTGISKKSISPAENKAITNLNFAIKHAHTPQKKEILKLSVKSIESGAFNSKGFPKAVNDFFAEHTKLFTREPERFYDLLFSGIIDRYNFSSDATNKIHVHENSIVNPKIVLTVSIK</sequence>
<keyword evidence="5" id="KW-1185">Reference proteome</keyword>
<dbReference type="SUPFAM" id="SSF56024">
    <property type="entry name" value="Phospholipase D/nuclease"/>
    <property type="match status" value="1"/>
</dbReference>
<dbReference type="PROSITE" id="PS51194">
    <property type="entry name" value="HELICASE_CTER"/>
    <property type="match status" value="1"/>
</dbReference>
<dbReference type="InterPro" id="IPR038718">
    <property type="entry name" value="SNF2-like_sf"/>
</dbReference>
<dbReference type="InterPro" id="IPR027417">
    <property type="entry name" value="P-loop_NTPase"/>
</dbReference>
<accession>A0A8X8IIV0</accession>
<dbReference type="PANTHER" id="PTHR45766:SF6">
    <property type="entry name" value="SWI_SNF-RELATED MATRIX-ASSOCIATED ACTIN-DEPENDENT REGULATOR OF CHROMATIN SUBFAMILY A-LIKE PROTEIN 1"/>
    <property type="match status" value="1"/>
</dbReference>
<dbReference type="InterPro" id="IPR025202">
    <property type="entry name" value="PLD-like_dom"/>
</dbReference>
<name>A0A8X8IIV0_9BACT</name>
<dbReference type="Gene3D" id="3.40.50.300">
    <property type="entry name" value="P-loop containing nucleotide triphosphate hydrolases"/>
    <property type="match status" value="1"/>
</dbReference>
<dbReference type="AlphaFoldDB" id="A0A8X8IIV0"/>
<dbReference type="Pfam" id="PF04851">
    <property type="entry name" value="ResIII"/>
    <property type="match status" value="1"/>
</dbReference>
<dbReference type="PANTHER" id="PTHR45766">
    <property type="entry name" value="DNA ANNEALING HELICASE AND ENDONUCLEASE ZRANB3 FAMILY MEMBER"/>
    <property type="match status" value="1"/>
</dbReference>
<reference evidence="4 5" key="1">
    <citation type="submission" date="2016-10" db="EMBL/GenBank/DDBJ databases">
        <authorList>
            <person name="Varghese N."/>
            <person name="Submissions S."/>
        </authorList>
    </citation>
    <scope>NUCLEOTIDE SEQUENCE [LARGE SCALE GENOMIC DNA]</scope>
    <source>
        <strain evidence="4 5">DSM 25353</strain>
    </source>
</reference>
<dbReference type="Pfam" id="PF13091">
    <property type="entry name" value="PLDc_2"/>
    <property type="match status" value="1"/>
</dbReference>
<dbReference type="CDD" id="cd18793">
    <property type="entry name" value="SF2_C_SNF"/>
    <property type="match status" value="1"/>
</dbReference>
<proteinExistence type="predicted"/>
<evidence type="ECO:0000256" key="1">
    <source>
        <dbReference type="ARBA" id="ARBA00022801"/>
    </source>
</evidence>
<dbReference type="SMART" id="SM00487">
    <property type="entry name" value="DEXDc"/>
    <property type="match status" value="1"/>
</dbReference>
<dbReference type="Proteomes" id="UP000198711">
    <property type="component" value="Unassembled WGS sequence"/>
</dbReference>
<comment type="caution">
    <text evidence="4">The sequence shown here is derived from an EMBL/GenBank/DDBJ whole genome shotgun (WGS) entry which is preliminary data.</text>
</comment>
<dbReference type="InterPro" id="IPR001650">
    <property type="entry name" value="Helicase_C-like"/>
</dbReference>
<dbReference type="RefSeq" id="WP_092727050.1">
    <property type="nucleotide sequence ID" value="NZ_FNNO01000026.1"/>
</dbReference>
<dbReference type="GO" id="GO:0005524">
    <property type="term" value="F:ATP binding"/>
    <property type="evidence" value="ECO:0007669"/>
    <property type="project" value="InterPro"/>
</dbReference>
<dbReference type="Pfam" id="PF00271">
    <property type="entry name" value="Helicase_C"/>
    <property type="match status" value="1"/>
</dbReference>
<keyword evidence="1" id="KW-0378">Hydrolase</keyword>
<feature type="domain" description="Helicase C-terminal" evidence="3">
    <location>
        <begin position="690"/>
        <end position="881"/>
    </location>
</feature>
<dbReference type="SMART" id="SM00490">
    <property type="entry name" value="HELICc"/>
    <property type="match status" value="1"/>
</dbReference>
<dbReference type="CDD" id="cd09178">
    <property type="entry name" value="PLDc_N_Snf2_like"/>
    <property type="match status" value="1"/>
</dbReference>
<evidence type="ECO:0000259" key="2">
    <source>
        <dbReference type="PROSITE" id="PS51192"/>
    </source>
</evidence>
<dbReference type="EMBL" id="FNNO01000026">
    <property type="protein sequence ID" value="SDX68776.1"/>
    <property type="molecule type" value="Genomic_DNA"/>
</dbReference>